<proteinExistence type="predicted"/>
<dbReference type="Gene3D" id="3.10.20.370">
    <property type="match status" value="1"/>
</dbReference>
<dbReference type="SUPFAM" id="SSF56672">
    <property type="entry name" value="DNA/RNA polymerases"/>
    <property type="match status" value="1"/>
</dbReference>
<dbReference type="PANTHER" id="PTHR37984:SF12">
    <property type="entry name" value="RIBONUCLEASE H"/>
    <property type="match status" value="1"/>
</dbReference>
<evidence type="ECO:0000256" key="3">
    <source>
        <dbReference type="ARBA" id="ARBA00022695"/>
    </source>
</evidence>
<sequence>MERKLVKYHEFNVKNDNWDSYIVRLNYCFEASGIIDDSLKKANFFTVCGAEVFETVLALITPRKSSDVTFAEVTNILTKHYSPKPNEISVSYKFYKRDQAANESASEYIAQLRKISTDCNFPNLERMLRDRLVCGMSDRKLQYELLKKNDLQYQDVVDAMVSSETAGKDARMIHANEQATTSSPSADLSLPSTEEPMDVNAMKIRANVRLCYRCGDRHGGECRFVNAVCRYCKKKGHIEKICSAKKKNNLSKVNYASDESDAQLNGIYKVTGTQSHVPAYKLRVLLDGVPAEMEVDSGAAFSIINERTWDRLPPRAAPRPLHTRLRTWNDSRVLVIGQATVTVQYKDIKRDLTVVVAKGSGPNLIGRDWFEALEISVSVNKIFDVDMSVIDKLLTKYREVFKDELGTYRGKPVSIHLKPNAHPKFLKARPVPYAIKDRVEKEIDRLVAENVLKPVSYSDWATPVVPIIKKNGDIRLCGDYRSTVNQATESDTYPMPTASEVFATVSGGKFYTTLDLDRAYTQVVVTDETARLLTLNTCKGLYTVHRLAFGVKACPGIFQRLMTALLAGVPGVAVLIDDVIISGRTMPEMSQRLEKVLQRIETAGLRLNMSKCKFAKERVEFLGFVIDADGIHPAPSKVESILNTPEPKNVQQLQAFLGLYNFYERFVPHKATILEPLHRLLDRSQEWVWSDREQSSFNTAKHLLSCDLTLVHYDLNKPLVLTCDSSEYGVGAVLSHVMDNGQERPVAMGSRTLHTHERRYSQLDKEATAIMFGISKFHNYLMGRSFMIVTDHKPLLGIFDPKRPIPNVLSPRLTRMALILTSYSYDITYKPGPQIGHADGLSRWPQPVPEQPEPMMADILLMAEAPEDFPVDVDTLAHATKRDKVLNRVSHHILCGWPAKESDNQLRPYWLHRTELSLHEDCVLLGCRVVVPSSLREPVLRALHKAHSGIVQTKALARSYVWWPQLNNDIESLVKNCNKCLESRHMPPKTTYEWILPTKPWSRLNIDFAGPYQNKTFLIIVDAYSKWPEVFIVNNMTSATVIRYLRIIFSIHGLCKTLVSDNGTAFVSTEMKQFLEANKIKHIKSAPFHPATNGLAERMVQTVKDKLRKMDGMSWDIKIPNMLLGLRASPCTTTNKSPAELLFNRRIRTLLDSINPLDKQQKTRENQVERNINKKNRQTDIGEKVMYRNFSSGPRWLPGTVINKEGPSSYRVKTKEGTVVNRHIDQLIKQHSQHTDTEQENEELDRNRETVMVEQTNGEGQDQAMGEIPSSQDSDQIIEIPSSDKWAEMLGIPRESEVEFAGGKIKTKIISAQHGKTPYTRPTNGCNYLL</sequence>
<dbReference type="FunFam" id="3.30.420.10:FF:000063">
    <property type="entry name" value="Retrovirus-related Pol polyprotein from transposon 297-like Protein"/>
    <property type="match status" value="1"/>
</dbReference>
<dbReference type="Gene3D" id="3.30.420.10">
    <property type="entry name" value="Ribonuclease H-like superfamily/Ribonuclease H"/>
    <property type="match status" value="1"/>
</dbReference>
<dbReference type="GO" id="GO:0016787">
    <property type="term" value="F:hydrolase activity"/>
    <property type="evidence" value="ECO:0007669"/>
    <property type="project" value="UniProtKB-KW"/>
</dbReference>
<evidence type="ECO:0000313" key="12">
    <source>
        <dbReference type="RefSeq" id="XP_050552599.1"/>
    </source>
</evidence>
<dbReference type="Pfam" id="PF17921">
    <property type="entry name" value="Integrase_H2C2"/>
    <property type="match status" value="1"/>
</dbReference>
<dbReference type="GO" id="GO:0042575">
    <property type="term" value="C:DNA polymerase complex"/>
    <property type="evidence" value="ECO:0007669"/>
    <property type="project" value="UniProtKB-ARBA"/>
</dbReference>
<dbReference type="Gene3D" id="1.10.340.70">
    <property type="match status" value="1"/>
</dbReference>
<dbReference type="GO" id="GO:0003964">
    <property type="term" value="F:RNA-directed DNA polymerase activity"/>
    <property type="evidence" value="ECO:0007669"/>
    <property type="project" value="UniProtKB-KW"/>
</dbReference>
<dbReference type="CDD" id="cd09274">
    <property type="entry name" value="RNase_HI_RT_Ty3"/>
    <property type="match status" value="1"/>
</dbReference>
<dbReference type="FunFam" id="3.10.20.370:FF:000001">
    <property type="entry name" value="Retrovirus-related Pol polyprotein from transposon 17.6-like protein"/>
    <property type="match status" value="1"/>
</dbReference>
<organism evidence="11 12">
    <name type="scientific">Spodoptera frugiperda</name>
    <name type="common">Fall armyworm</name>
    <dbReference type="NCBI Taxonomy" id="7108"/>
    <lineage>
        <taxon>Eukaryota</taxon>
        <taxon>Metazoa</taxon>
        <taxon>Ecdysozoa</taxon>
        <taxon>Arthropoda</taxon>
        <taxon>Hexapoda</taxon>
        <taxon>Insecta</taxon>
        <taxon>Pterygota</taxon>
        <taxon>Neoptera</taxon>
        <taxon>Endopterygota</taxon>
        <taxon>Lepidoptera</taxon>
        <taxon>Glossata</taxon>
        <taxon>Ditrysia</taxon>
        <taxon>Noctuoidea</taxon>
        <taxon>Noctuidae</taxon>
        <taxon>Amphipyrinae</taxon>
        <taxon>Spodoptera</taxon>
    </lineage>
</organism>
<dbReference type="Pfam" id="PF00078">
    <property type="entry name" value="RVT_1"/>
    <property type="match status" value="1"/>
</dbReference>
<dbReference type="InterPro" id="IPR021109">
    <property type="entry name" value="Peptidase_aspartic_dom_sf"/>
</dbReference>
<dbReference type="Gene3D" id="2.40.70.10">
    <property type="entry name" value="Acid Proteases"/>
    <property type="match status" value="1"/>
</dbReference>
<dbReference type="PANTHER" id="PTHR37984">
    <property type="entry name" value="PROTEIN CBG26694"/>
    <property type="match status" value="1"/>
</dbReference>
<evidence type="ECO:0000259" key="9">
    <source>
        <dbReference type="PROSITE" id="PS50878"/>
    </source>
</evidence>
<feature type="region of interest" description="Disordered" evidence="8">
    <location>
        <begin position="1257"/>
        <end position="1276"/>
    </location>
</feature>
<dbReference type="InterPro" id="IPR043128">
    <property type="entry name" value="Rev_trsase/Diguanyl_cyclase"/>
</dbReference>
<keyword evidence="5" id="KW-0255">Endonuclease</keyword>
<evidence type="ECO:0000256" key="5">
    <source>
        <dbReference type="ARBA" id="ARBA00022759"/>
    </source>
</evidence>
<dbReference type="Pfam" id="PF17917">
    <property type="entry name" value="RT_RNaseH"/>
    <property type="match status" value="1"/>
</dbReference>
<evidence type="ECO:0000256" key="4">
    <source>
        <dbReference type="ARBA" id="ARBA00022722"/>
    </source>
</evidence>
<dbReference type="Pfam" id="PF00665">
    <property type="entry name" value="rve"/>
    <property type="match status" value="1"/>
</dbReference>
<keyword evidence="2" id="KW-0808">Transferase</keyword>
<keyword evidence="6" id="KW-0378">Hydrolase</keyword>
<dbReference type="PROSITE" id="PS50994">
    <property type="entry name" value="INTEGRASE"/>
    <property type="match status" value="1"/>
</dbReference>
<dbReference type="GO" id="GO:0015074">
    <property type="term" value="P:DNA integration"/>
    <property type="evidence" value="ECO:0007669"/>
    <property type="project" value="InterPro"/>
</dbReference>
<dbReference type="InterPro" id="IPR050951">
    <property type="entry name" value="Retrovirus_Pol_polyprotein"/>
</dbReference>
<dbReference type="InterPro" id="IPR036397">
    <property type="entry name" value="RNaseH_sf"/>
</dbReference>
<evidence type="ECO:0000256" key="2">
    <source>
        <dbReference type="ARBA" id="ARBA00022679"/>
    </source>
</evidence>
<dbReference type="InterPro" id="IPR043502">
    <property type="entry name" value="DNA/RNA_pol_sf"/>
</dbReference>
<evidence type="ECO:0000313" key="11">
    <source>
        <dbReference type="Proteomes" id="UP000829999"/>
    </source>
</evidence>
<gene>
    <name evidence="12" type="primary">LOC126911201</name>
</gene>
<keyword evidence="7" id="KW-0695">RNA-directed DNA polymerase</keyword>
<dbReference type="InterPro" id="IPR041373">
    <property type="entry name" value="RT_RNaseH"/>
</dbReference>
<dbReference type="GO" id="GO:0004519">
    <property type="term" value="F:endonuclease activity"/>
    <property type="evidence" value="ECO:0007669"/>
    <property type="project" value="UniProtKB-KW"/>
</dbReference>
<dbReference type="FunFam" id="3.30.70.270:FF:000023">
    <property type="entry name" value="Pol"/>
    <property type="match status" value="1"/>
</dbReference>
<feature type="domain" description="Reverse transcriptase" evidence="9">
    <location>
        <begin position="448"/>
        <end position="626"/>
    </location>
</feature>
<protein>
    <recommendedName>
        <fullName evidence="1">RNA-directed DNA polymerase</fullName>
        <ecNumber evidence="1">2.7.7.49</ecNumber>
    </recommendedName>
</protein>
<evidence type="ECO:0000259" key="10">
    <source>
        <dbReference type="PROSITE" id="PS50994"/>
    </source>
</evidence>
<evidence type="ECO:0000256" key="6">
    <source>
        <dbReference type="ARBA" id="ARBA00022801"/>
    </source>
</evidence>
<keyword evidence="4" id="KW-0540">Nuclease</keyword>
<dbReference type="Gene3D" id="3.10.10.10">
    <property type="entry name" value="HIV Type 1 Reverse Transcriptase, subunit A, domain 1"/>
    <property type="match status" value="1"/>
</dbReference>
<accession>A0A9R0DSZ8</accession>
<dbReference type="EC" id="2.7.7.49" evidence="1"/>
<dbReference type="PROSITE" id="PS50878">
    <property type="entry name" value="RT_POL"/>
    <property type="match status" value="1"/>
</dbReference>
<dbReference type="OrthoDB" id="5978043at2759"/>
<dbReference type="GO" id="GO:0003676">
    <property type="term" value="F:nucleic acid binding"/>
    <property type="evidence" value="ECO:0007669"/>
    <property type="project" value="InterPro"/>
</dbReference>
<dbReference type="CDD" id="cd01647">
    <property type="entry name" value="RT_LTR"/>
    <property type="match status" value="1"/>
</dbReference>
<feature type="domain" description="Integrase catalytic" evidence="10">
    <location>
        <begin position="996"/>
        <end position="1164"/>
    </location>
</feature>
<evidence type="ECO:0000256" key="7">
    <source>
        <dbReference type="ARBA" id="ARBA00022918"/>
    </source>
</evidence>
<dbReference type="Pfam" id="PF13650">
    <property type="entry name" value="Asp_protease_2"/>
    <property type="match status" value="1"/>
</dbReference>
<dbReference type="InterPro" id="IPR001584">
    <property type="entry name" value="Integrase_cat-core"/>
</dbReference>
<dbReference type="InterPro" id="IPR041588">
    <property type="entry name" value="Integrase_H2C2"/>
</dbReference>
<dbReference type="InterPro" id="IPR012337">
    <property type="entry name" value="RNaseH-like_sf"/>
</dbReference>
<evidence type="ECO:0000256" key="1">
    <source>
        <dbReference type="ARBA" id="ARBA00012493"/>
    </source>
</evidence>
<dbReference type="GeneID" id="126911201"/>
<reference evidence="12" key="1">
    <citation type="submission" date="2025-08" db="UniProtKB">
        <authorList>
            <consortium name="RefSeq"/>
        </authorList>
    </citation>
    <scope>IDENTIFICATION</scope>
    <source>
        <tissue evidence="12">Whole larval tissue</tissue>
    </source>
</reference>
<dbReference type="Gene3D" id="3.30.70.270">
    <property type="match status" value="2"/>
</dbReference>
<dbReference type="RefSeq" id="XP_050552599.1">
    <property type="nucleotide sequence ID" value="XM_050696642.1"/>
</dbReference>
<evidence type="ECO:0000256" key="8">
    <source>
        <dbReference type="SAM" id="MobiDB-lite"/>
    </source>
</evidence>
<name>A0A9R0DSZ8_SPOFR</name>
<dbReference type="FunFam" id="1.10.340.70:FF:000003">
    <property type="entry name" value="Protein CBG25708"/>
    <property type="match status" value="1"/>
</dbReference>
<dbReference type="SUPFAM" id="SSF53098">
    <property type="entry name" value="Ribonuclease H-like"/>
    <property type="match status" value="1"/>
</dbReference>
<keyword evidence="11" id="KW-1185">Reference proteome</keyword>
<dbReference type="Proteomes" id="UP000829999">
    <property type="component" value="Chromosome 10"/>
</dbReference>
<dbReference type="SUPFAM" id="SSF50630">
    <property type="entry name" value="Acid proteases"/>
    <property type="match status" value="1"/>
</dbReference>
<keyword evidence="3" id="KW-0548">Nucleotidyltransferase</keyword>
<dbReference type="InterPro" id="IPR000477">
    <property type="entry name" value="RT_dom"/>
</dbReference>